<dbReference type="PANTHER" id="PTHR21586">
    <property type="entry name" value="TIPA"/>
    <property type="match status" value="1"/>
</dbReference>
<keyword evidence="1" id="KW-1185">Reference proteome</keyword>
<proteinExistence type="predicted"/>
<reference evidence="2" key="1">
    <citation type="submission" date="2025-08" db="UniProtKB">
        <authorList>
            <consortium name="RefSeq"/>
        </authorList>
    </citation>
    <scope>IDENTIFICATION</scope>
</reference>
<evidence type="ECO:0000313" key="2">
    <source>
        <dbReference type="RefSeq" id="XP_014663107.1"/>
    </source>
</evidence>
<accession>A0ABM1DT36</accession>
<organism evidence="1 2">
    <name type="scientific">Priapulus caudatus</name>
    <name type="common">Priapulid worm</name>
    <dbReference type="NCBI Taxonomy" id="37621"/>
    <lineage>
        <taxon>Eukaryota</taxon>
        <taxon>Metazoa</taxon>
        <taxon>Ecdysozoa</taxon>
        <taxon>Scalidophora</taxon>
        <taxon>Priapulida</taxon>
        <taxon>Priapulimorpha</taxon>
        <taxon>Priapulimorphida</taxon>
        <taxon>Priapulidae</taxon>
        <taxon>Priapulus</taxon>
    </lineage>
</organism>
<dbReference type="Proteomes" id="UP000695022">
    <property type="component" value="Unplaced"/>
</dbReference>
<dbReference type="GeneID" id="106805850"/>
<gene>
    <name evidence="2" type="primary">LOC106805850</name>
</gene>
<sequence length="210" mass="22510">MAKMLKPTHSFIKKAIDKVSTATTGRPQFKYKKREDIHCGKTGMDIPNYDIASLSSQLVAAHSGPDGGLASLKLGKSEIDETMDVPFSHRRRGSGLASIHSNWAEKTTFGYGIATSLYDVHPVTGEMTGEPVADVFGICARENNCILALADGVNWGERAACAARAAVYGAMDYLNKELFVEGRNPENTQECVPAAVKVGASTSAQARRSS</sequence>
<protein>
    <submittedName>
        <fullName evidence="2">PP2C-like domain-containing protein CG9801</fullName>
    </submittedName>
</protein>
<dbReference type="PANTHER" id="PTHR21586:SF0">
    <property type="entry name" value="PP2C-LIKE DOMAIN-CONTAINING PROTEIN CG9801"/>
    <property type="match status" value="1"/>
</dbReference>
<evidence type="ECO:0000313" key="1">
    <source>
        <dbReference type="Proteomes" id="UP000695022"/>
    </source>
</evidence>
<dbReference type="InterPro" id="IPR053287">
    <property type="entry name" value="PP2C-like_domain"/>
</dbReference>
<name>A0ABM1DT36_PRICU</name>
<dbReference type="RefSeq" id="XP_014663107.1">
    <property type="nucleotide sequence ID" value="XM_014807621.1"/>
</dbReference>